<name>A0A2P7NSF3_9PROT</name>
<evidence type="ECO:0000313" key="3">
    <source>
        <dbReference type="Proteomes" id="UP000241912"/>
    </source>
</evidence>
<dbReference type="AlphaFoldDB" id="A0A2P7NSF3"/>
<accession>A0A2P7NSF3</accession>
<protein>
    <submittedName>
        <fullName evidence="2">Uncharacterized protein</fullName>
    </submittedName>
</protein>
<gene>
    <name evidence="2" type="ORF">C7H79_13645</name>
</gene>
<sequence>MQIPSGLHQCRGDIFGADIAFGKASFVVHAGGICFLFSINGFLISRKIQAFETANWGLKHISFKLAITMDFQSNIG</sequence>
<keyword evidence="1" id="KW-0812">Transmembrane</keyword>
<comment type="caution">
    <text evidence="2">The sequence shown here is derived from an EMBL/GenBank/DDBJ whole genome shotgun (WGS) entry which is preliminary data.</text>
</comment>
<evidence type="ECO:0000256" key="1">
    <source>
        <dbReference type="SAM" id="Phobius"/>
    </source>
</evidence>
<feature type="transmembrane region" description="Helical" evidence="1">
    <location>
        <begin position="26"/>
        <end position="44"/>
    </location>
</feature>
<keyword evidence="1" id="KW-1133">Transmembrane helix</keyword>
<keyword evidence="1" id="KW-0472">Membrane</keyword>
<evidence type="ECO:0000313" key="2">
    <source>
        <dbReference type="EMBL" id="PSJ16385.1"/>
    </source>
</evidence>
<proteinExistence type="predicted"/>
<organism evidence="2 3">
    <name type="scientific">Nitrosomonas supralitoralis</name>
    <dbReference type="NCBI Taxonomy" id="2116706"/>
    <lineage>
        <taxon>Bacteria</taxon>
        <taxon>Pseudomonadati</taxon>
        <taxon>Pseudomonadota</taxon>
        <taxon>Betaproteobacteria</taxon>
        <taxon>Nitrosomonadales</taxon>
        <taxon>Nitrosomonadaceae</taxon>
        <taxon>Nitrosomonas</taxon>
    </lineage>
</organism>
<keyword evidence="3" id="KW-1185">Reference proteome</keyword>
<dbReference type="EMBL" id="PXXU01000053">
    <property type="protein sequence ID" value="PSJ16385.1"/>
    <property type="molecule type" value="Genomic_DNA"/>
</dbReference>
<dbReference type="Proteomes" id="UP000241912">
    <property type="component" value="Unassembled WGS sequence"/>
</dbReference>
<reference evidence="2 3" key="1">
    <citation type="submission" date="2018-03" db="EMBL/GenBank/DDBJ databases">
        <title>Draft genome of Nitrosomonas supralitoralis APG5.</title>
        <authorList>
            <person name="Urakawa H."/>
            <person name="Lopez J.V."/>
        </authorList>
    </citation>
    <scope>NUCLEOTIDE SEQUENCE [LARGE SCALE GENOMIC DNA]</scope>
    <source>
        <strain evidence="2 3">APG5</strain>
    </source>
</reference>